<proteinExistence type="predicted"/>
<keyword evidence="4" id="KW-1185">Reference proteome</keyword>
<dbReference type="EMBL" id="JAULRT010000035">
    <property type="protein sequence ID" value="MDO3381512.1"/>
    <property type="molecule type" value="Genomic_DNA"/>
</dbReference>
<feature type="chain" id="PRO_5047413815" evidence="2">
    <location>
        <begin position="20"/>
        <end position="109"/>
    </location>
</feature>
<keyword evidence="2" id="KW-0732">Signal</keyword>
<accession>A0ABT8TBN9</accession>
<evidence type="ECO:0000256" key="2">
    <source>
        <dbReference type="SAM" id="SignalP"/>
    </source>
</evidence>
<dbReference type="RefSeq" id="WP_302711645.1">
    <property type="nucleotide sequence ID" value="NZ_JAULRT010000035.1"/>
</dbReference>
<evidence type="ECO:0000256" key="1">
    <source>
        <dbReference type="SAM" id="MobiDB-lite"/>
    </source>
</evidence>
<feature type="region of interest" description="Disordered" evidence="1">
    <location>
        <begin position="75"/>
        <end position="109"/>
    </location>
</feature>
<feature type="compositionally biased region" description="Acidic residues" evidence="1">
    <location>
        <begin position="99"/>
        <end position="109"/>
    </location>
</feature>
<name>A0ABT8TBN9_9GAMM</name>
<evidence type="ECO:0000313" key="3">
    <source>
        <dbReference type="EMBL" id="MDO3381512.1"/>
    </source>
</evidence>
<dbReference type="Proteomes" id="UP001168380">
    <property type="component" value="Unassembled WGS sequence"/>
</dbReference>
<comment type="caution">
    <text evidence="3">The sequence shown here is derived from an EMBL/GenBank/DDBJ whole genome shotgun (WGS) entry which is preliminary data.</text>
</comment>
<protein>
    <submittedName>
        <fullName evidence="3">Uncharacterized protein</fullName>
    </submittedName>
</protein>
<reference evidence="3" key="1">
    <citation type="submission" date="2023-07" db="EMBL/GenBank/DDBJ databases">
        <title>Gilvimarinus algae sp. nov., isolated from the surface of Kelp.</title>
        <authorList>
            <person name="Sun Y.Y."/>
            <person name="Gong Y."/>
            <person name="Du Z.J."/>
        </authorList>
    </citation>
    <scope>NUCLEOTIDE SEQUENCE</scope>
    <source>
        <strain evidence="3">SDUM040014</strain>
    </source>
</reference>
<organism evidence="3 4">
    <name type="scientific">Gilvimarinus algae</name>
    <dbReference type="NCBI Taxonomy" id="3058037"/>
    <lineage>
        <taxon>Bacteria</taxon>
        <taxon>Pseudomonadati</taxon>
        <taxon>Pseudomonadota</taxon>
        <taxon>Gammaproteobacteria</taxon>
        <taxon>Cellvibrionales</taxon>
        <taxon>Cellvibrionaceae</taxon>
        <taxon>Gilvimarinus</taxon>
    </lineage>
</organism>
<sequence length="109" mass="12212">MKTPWIVLAALALPLAAQAQDERLESTITGNQEQPQVLYIVPWQTPESPTLKYDVVRDQSAAVYEHLERSELKRELSLLDPVEPLQENRANSEPVAAESTDESQPESTN</sequence>
<evidence type="ECO:0000313" key="4">
    <source>
        <dbReference type="Proteomes" id="UP001168380"/>
    </source>
</evidence>
<feature type="signal peptide" evidence="2">
    <location>
        <begin position="1"/>
        <end position="19"/>
    </location>
</feature>
<gene>
    <name evidence="3" type="ORF">QWI16_04955</name>
</gene>